<dbReference type="eggNOG" id="KOG1516">
    <property type="taxonomic scope" value="Eukaryota"/>
</dbReference>
<evidence type="ECO:0000313" key="5">
    <source>
        <dbReference type="EMBL" id="EEN49351.1"/>
    </source>
</evidence>
<dbReference type="InterPro" id="IPR002018">
    <property type="entry name" value="CarbesteraseB"/>
</dbReference>
<feature type="domain" description="Carboxylesterase type B" evidence="4">
    <location>
        <begin position="11"/>
        <end position="187"/>
    </location>
</feature>
<accession>C3ZF45</accession>
<dbReference type="PROSITE" id="PS00941">
    <property type="entry name" value="CARBOXYLESTERASE_B_2"/>
    <property type="match status" value="1"/>
</dbReference>
<keyword evidence="2" id="KW-0732">Signal</keyword>
<dbReference type="InterPro" id="IPR051093">
    <property type="entry name" value="Neuroligin/BSAL"/>
</dbReference>
<dbReference type="InParanoid" id="C3ZF45"/>
<dbReference type="SUPFAM" id="SSF53474">
    <property type="entry name" value="alpha/beta-Hydrolases"/>
    <property type="match status" value="1"/>
</dbReference>
<protein>
    <recommendedName>
        <fullName evidence="4">Carboxylesterase type B domain-containing protein</fullName>
    </recommendedName>
</protein>
<dbReference type="Gene3D" id="3.40.50.1820">
    <property type="entry name" value="alpha/beta hydrolase"/>
    <property type="match status" value="1"/>
</dbReference>
<dbReference type="InterPro" id="IPR019819">
    <property type="entry name" value="Carboxylesterase_B_CS"/>
</dbReference>
<name>C3ZF45_BRAFL</name>
<dbReference type="STRING" id="7739.C3ZF45"/>
<dbReference type="AlphaFoldDB" id="C3ZF45"/>
<sequence length="190" mass="20729">MTASADSNSGEVITTKYGSFRGRQVPPPKDRMRAVNKYLGIPYAKPPVGNLRFRPPQEPEAWDKGKVRDFTKFGPACPQIVTSGDTDLPSAVQNREAMRPFLQTMDEDCLYLNIYSPVINGHLSASQMFKSAMLGPALDERYPLAVLVFIHGGGYTTGTGNAYDGTVLASHGAVVVVTINYRLGVLGRYI</sequence>
<dbReference type="PANTHER" id="PTHR43903">
    <property type="entry name" value="NEUROLIGIN"/>
    <property type="match status" value="1"/>
</dbReference>
<feature type="region of interest" description="Disordered" evidence="3">
    <location>
        <begin position="1"/>
        <end position="29"/>
    </location>
</feature>
<feature type="compositionally biased region" description="Polar residues" evidence="3">
    <location>
        <begin position="1"/>
        <end position="12"/>
    </location>
</feature>
<dbReference type="InterPro" id="IPR029058">
    <property type="entry name" value="AB_hydrolase_fold"/>
</dbReference>
<reference evidence="5" key="1">
    <citation type="journal article" date="2008" name="Nature">
        <title>The amphioxus genome and the evolution of the chordate karyotype.</title>
        <authorList>
            <consortium name="US DOE Joint Genome Institute (JGI-PGF)"/>
            <person name="Putnam N.H."/>
            <person name="Butts T."/>
            <person name="Ferrier D.E.K."/>
            <person name="Furlong R.F."/>
            <person name="Hellsten U."/>
            <person name="Kawashima T."/>
            <person name="Robinson-Rechavi M."/>
            <person name="Shoguchi E."/>
            <person name="Terry A."/>
            <person name="Yu J.-K."/>
            <person name="Benito-Gutierrez E.L."/>
            <person name="Dubchak I."/>
            <person name="Garcia-Fernandez J."/>
            <person name="Gibson-Brown J.J."/>
            <person name="Grigoriev I.V."/>
            <person name="Horton A.C."/>
            <person name="de Jong P.J."/>
            <person name="Jurka J."/>
            <person name="Kapitonov V.V."/>
            <person name="Kohara Y."/>
            <person name="Kuroki Y."/>
            <person name="Lindquist E."/>
            <person name="Lucas S."/>
            <person name="Osoegawa K."/>
            <person name="Pennacchio L.A."/>
            <person name="Salamov A.A."/>
            <person name="Satou Y."/>
            <person name="Sauka-Spengler T."/>
            <person name="Schmutz J."/>
            <person name="Shin-I T."/>
            <person name="Toyoda A."/>
            <person name="Bronner-Fraser M."/>
            <person name="Fujiyama A."/>
            <person name="Holland L.Z."/>
            <person name="Holland P.W.H."/>
            <person name="Satoh N."/>
            <person name="Rokhsar D.S."/>
        </authorList>
    </citation>
    <scope>NUCLEOTIDE SEQUENCE [LARGE SCALE GENOMIC DNA]</scope>
    <source>
        <strain evidence="5">S238N-H82</strain>
        <tissue evidence="5">Testes</tissue>
    </source>
</reference>
<dbReference type="Pfam" id="PF00135">
    <property type="entry name" value="COesterase"/>
    <property type="match status" value="1"/>
</dbReference>
<proteinExistence type="inferred from homology"/>
<comment type="similarity">
    <text evidence="1">Belongs to the type-B carboxylesterase/lipase family.</text>
</comment>
<organism>
    <name type="scientific">Branchiostoma floridae</name>
    <name type="common">Florida lancelet</name>
    <name type="synonym">Amphioxus</name>
    <dbReference type="NCBI Taxonomy" id="7739"/>
    <lineage>
        <taxon>Eukaryota</taxon>
        <taxon>Metazoa</taxon>
        <taxon>Chordata</taxon>
        <taxon>Cephalochordata</taxon>
        <taxon>Leptocardii</taxon>
        <taxon>Amphioxiformes</taxon>
        <taxon>Branchiostomatidae</taxon>
        <taxon>Branchiostoma</taxon>
    </lineage>
</organism>
<evidence type="ECO:0000256" key="3">
    <source>
        <dbReference type="SAM" id="MobiDB-lite"/>
    </source>
</evidence>
<evidence type="ECO:0000259" key="4">
    <source>
        <dbReference type="Pfam" id="PF00135"/>
    </source>
</evidence>
<evidence type="ECO:0000256" key="1">
    <source>
        <dbReference type="ARBA" id="ARBA00005964"/>
    </source>
</evidence>
<gene>
    <name evidence="5" type="ORF">BRAFLDRAFT_206538</name>
</gene>
<dbReference type="EMBL" id="GG666612">
    <property type="protein sequence ID" value="EEN49351.1"/>
    <property type="molecule type" value="Genomic_DNA"/>
</dbReference>
<dbReference type="ESTHER" id="brafl-c3zf44">
    <property type="family name" value="Neuroligin"/>
</dbReference>
<evidence type="ECO:0000256" key="2">
    <source>
        <dbReference type="ARBA" id="ARBA00022729"/>
    </source>
</evidence>